<evidence type="ECO:0000259" key="6">
    <source>
        <dbReference type="PROSITE" id="PS50850"/>
    </source>
</evidence>
<evidence type="ECO:0000256" key="3">
    <source>
        <dbReference type="ARBA" id="ARBA00022989"/>
    </source>
</evidence>
<dbReference type="PROSITE" id="PS50850">
    <property type="entry name" value="MFS"/>
    <property type="match status" value="1"/>
</dbReference>
<keyword evidence="4 5" id="KW-0472">Membrane</keyword>
<dbReference type="Gene3D" id="1.20.1250.20">
    <property type="entry name" value="MFS general substrate transporter like domains"/>
    <property type="match status" value="1"/>
</dbReference>
<evidence type="ECO:0000256" key="1">
    <source>
        <dbReference type="ARBA" id="ARBA00004651"/>
    </source>
</evidence>
<proteinExistence type="predicted"/>
<sequence>MSSSTLSPTGSISNVSQVAALINSLSRLPRKANLLWYLVLGGLFLDAYSNAALGAGLSPMIKELGLSSTQVGVLTATAPAVAILFNPIGGWLAARIGRVKPLIAAKAIAAIGAVLTATAGGFGEVWFGRGLVGVAYGIDFAVAMAMLAEYTPAKLRGRLNLWQSVWYVATTVNLGLTLVFFHLDAGAGIWRCSVGSAGVFAIVLLVLQMMFLVESPSWLAAKGRLAEAAVSLRRIYGFQVTPGTSSGPDPATEQKIGFRHAGVLFRKPYLPRTFLSTAISLTQSMQYFAVGWYLPVISLAIFGQAFQTATLGSMIFNIAGIIGGALSAYVGRKIGLRTSSAIGYAFAFAILLVMGLGFGKLPIAVGFLLPFLFIFFHSAGPGANGKSIAALSYRSDIRTLGTGVTGMLGSFGSVIGLYVFPQIKEAMGLGPTIALLAVVPFLGLVSCLIVRWDPTRSGIDPDDETIDLKLRGA</sequence>
<evidence type="ECO:0000256" key="2">
    <source>
        <dbReference type="ARBA" id="ARBA00022692"/>
    </source>
</evidence>
<keyword evidence="3 5" id="KW-1133">Transmembrane helix</keyword>
<keyword evidence="2 5" id="KW-0812">Transmembrane</keyword>
<gene>
    <name evidence="7" type="ORF">H4W30_002750</name>
</gene>
<evidence type="ECO:0000256" key="5">
    <source>
        <dbReference type="SAM" id="Phobius"/>
    </source>
</evidence>
<dbReference type="SUPFAM" id="SSF103473">
    <property type="entry name" value="MFS general substrate transporter"/>
    <property type="match status" value="1"/>
</dbReference>
<feature type="transmembrane region" description="Helical" evidence="5">
    <location>
        <begin position="400"/>
        <end position="420"/>
    </location>
</feature>
<comment type="caution">
    <text evidence="7">The sequence shown here is derived from an EMBL/GenBank/DDBJ whole genome shotgun (WGS) entry which is preliminary data.</text>
</comment>
<dbReference type="PANTHER" id="PTHR23508:SF10">
    <property type="entry name" value="CARBOXYLIC ACID TRANSPORTER PROTEIN HOMOLOG"/>
    <property type="match status" value="1"/>
</dbReference>
<dbReference type="InterPro" id="IPR020846">
    <property type="entry name" value="MFS_dom"/>
</dbReference>
<feature type="transmembrane region" description="Helical" evidence="5">
    <location>
        <begin position="363"/>
        <end position="380"/>
    </location>
</feature>
<organism evidence="7 8">
    <name type="scientific">Amycolatopsis roodepoortensis</name>
    <dbReference type="NCBI Taxonomy" id="700274"/>
    <lineage>
        <taxon>Bacteria</taxon>
        <taxon>Bacillati</taxon>
        <taxon>Actinomycetota</taxon>
        <taxon>Actinomycetes</taxon>
        <taxon>Pseudonocardiales</taxon>
        <taxon>Pseudonocardiaceae</taxon>
        <taxon>Amycolatopsis</taxon>
    </lineage>
</organism>
<dbReference type="Proteomes" id="UP000656548">
    <property type="component" value="Unassembled WGS sequence"/>
</dbReference>
<feature type="transmembrane region" description="Helical" evidence="5">
    <location>
        <begin position="73"/>
        <end position="94"/>
    </location>
</feature>
<evidence type="ECO:0000313" key="8">
    <source>
        <dbReference type="Proteomes" id="UP000656548"/>
    </source>
</evidence>
<keyword evidence="8" id="KW-1185">Reference proteome</keyword>
<dbReference type="InterPro" id="IPR036259">
    <property type="entry name" value="MFS_trans_sf"/>
</dbReference>
<comment type="subcellular location">
    <subcellularLocation>
        <location evidence="1">Cell membrane</location>
        <topology evidence="1">Multi-pass membrane protein</topology>
    </subcellularLocation>
</comment>
<dbReference type="EMBL" id="JADBEJ010000004">
    <property type="protein sequence ID" value="MBE1575703.1"/>
    <property type="molecule type" value="Genomic_DNA"/>
</dbReference>
<dbReference type="PANTHER" id="PTHR23508">
    <property type="entry name" value="CARBOXYLIC ACID TRANSPORTER PROTEIN HOMOLOG"/>
    <property type="match status" value="1"/>
</dbReference>
<dbReference type="InterPro" id="IPR005828">
    <property type="entry name" value="MFS_sugar_transport-like"/>
</dbReference>
<feature type="transmembrane region" description="Helical" evidence="5">
    <location>
        <begin position="311"/>
        <end position="329"/>
    </location>
</feature>
<evidence type="ECO:0000256" key="4">
    <source>
        <dbReference type="ARBA" id="ARBA00023136"/>
    </source>
</evidence>
<feature type="transmembrane region" description="Helical" evidence="5">
    <location>
        <begin position="126"/>
        <end position="147"/>
    </location>
</feature>
<accession>A0ABR9L4P2</accession>
<feature type="transmembrane region" description="Helical" evidence="5">
    <location>
        <begin position="432"/>
        <end position="450"/>
    </location>
</feature>
<dbReference type="RefSeq" id="WP_192743164.1">
    <property type="nucleotide sequence ID" value="NZ_JADBEJ010000004.1"/>
</dbReference>
<feature type="transmembrane region" description="Helical" evidence="5">
    <location>
        <begin position="341"/>
        <end position="357"/>
    </location>
</feature>
<dbReference type="Pfam" id="PF00083">
    <property type="entry name" value="Sugar_tr"/>
    <property type="match status" value="1"/>
</dbReference>
<feature type="transmembrane region" description="Helical" evidence="5">
    <location>
        <begin position="159"/>
        <end position="182"/>
    </location>
</feature>
<reference evidence="7 8" key="1">
    <citation type="submission" date="2020-10" db="EMBL/GenBank/DDBJ databases">
        <title>Sequencing the genomes of 1000 actinobacteria strains.</title>
        <authorList>
            <person name="Klenk H.-P."/>
        </authorList>
    </citation>
    <scope>NUCLEOTIDE SEQUENCE [LARGE SCALE GENOMIC DNA]</scope>
    <source>
        <strain evidence="7 8">DSM 46661</strain>
    </source>
</reference>
<feature type="transmembrane region" description="Helical" evidence="5">
    <location>
        <begin position="287"/>
        <end position="305"/>
    </location>
</feature>
<feature type="transmembrane region" description="Helical" evidence="5">
    <location>
        <begin position="34"/>
        <end position="53"/>
    </location>
</feature>
<feature type="transmembrane region" description="Helical" evidence="5">
    <location>
        <begin position="188"/>
        <end position="213"/>
    </location>
</feature>
<name>A0ABR9L4P2_9PSEU</name>
<protein>
    <submittedName>
        <fullName evidence="7">MFS family arabinose efflux permease</fullName>
    </submittedName>
</protein>
<evidence type="ECO:0000313" key="7">
    <source>
        <dbReference type="EMBL" id="MBE1575703.1"/>
    </source>
</evidence>
<feature type="transmembrane region" description="Helical" evidence="5">
    <location>
        <begin position="101"/>
        <end position="120"/>
    </location>
</feature>
<feature type="domain" description="Major facilitator superfamily (MFS) profile" evidence="6">
    <location>
        <begin position="35"/>
        <end position="455"/>
    </location>
</feature>